<accession>A0AAR5QED4</accession>
<evidence type="ECO:0008006" key="8">
    <source>
        <dbReference type="Google" id="ProtNLM"/>
    </source>
</evidence>
<protein>
    <recommendedName>
        <fullName evidence="8">Myeloid leukemia factor</fullName>
    </recommendedName>
</protein>
<dbReference type="PANTHER" id="PTHR13105">
    <property type="entry name" value="MYELOID LEUKEMIA FACTOR"/>
    <property type="match status" value="1"/>
</dbReference>
<dbReference type="Pfam" id="PF10248">
    <property type="entry name" value="Mlf1IP"/>
    <property type="match status" value="1"/>
</dbReference>
<keyword evidence="3" id="KW-0963">Cytoplasm</keyword>
<reference evidence="7" key="1">
    <citation type="journal article" date="2013" name="Genome Biol.">
        <title>Draft genome of the mountain pine beetle, Dendroctonus ponderosae Hopkins, a major forest pest.</title>
        <authorList>
            <person name="Keeling C.I."/>
            <person name="Yuen M.M."/>
            <person name="Liao N.Y."/>
            <person name="Docking T.R."/>
            <person name="Chan S.K."/>
            <person name="Taylor G.A."/>
            <person name="Palmquist D.L."/>
            <person name="Jackman S.D."/>
            <person name="Nguyen A."/>
            <person name="Li M."/>
            <person name="Henderson H."/>
            <person name="Janes J.K."/>
            <person name="Zhao Y."/>
            <person name="Pandoh P."/>
            <person name="Moore R."/>
            <person name="Sperling F.A."/>
            <person name="Huber D.P."/>
            <person name="Birol I."/>
            <person name="Jones S.J."/>
            <person name="Bohlmann J."/>
        </authorList>
    </citation>
    <scope>NUCLEOTIDE SEQUENCE</scope>
</reference>
<evidence type="ECO:0000256" key="1">
    <source>
        <dbReference type="ARBA" id="ARBA00004496"/>
    </source>
</evidence>
<dbReference type="AlphaFoldDB" id="A0AAR5QED4"/>
<evidence type="ECO:0000256" key="3">
    <source>
        <dbReference type="ARBA" id="ARBA00022490"/>
    </source>
</evidence>
<keyword evidence="7" id="KW-1185">Reference proteome</keyword>
<evidence type="ECO:0000256" key="5">
    <source>
        <dbReference type="SAM" id="MobiDB-lite"/>
    </source>
</evidence>
<dbReference type="KEGG" id="dpa:109545358"/>
<evidence type="ECO:0000313" key="7">
    <source>
        <dbReference type="Proteomes" id="UP000019118"/>
    </source>
</evidence>
<reference evidence="6" key="2">
    <citation type="submission" date="2024-08" db="UniProtKB">
        <authorList>
            <consortium name="EnsemblMetazoa"/>
        </authorList>
    </citation>
    <scope>IDENTIFICATION</scope>
</reference>
<feature type="region of interest" description="Disordered" evidence="5">
    <location>
        <begin position="98"/>
        <end position="120"/>
    </location>
</feature>
<proteinExistence type="inferred from homology"/>
<dbReference type="Proteomes" id="UP000019118">
    <property type="component" value="Unassembled WGS sequence"/>
</dbReference>
<comment type="similarity">
    <text evidence="2">Belongs to the MLF family.</text>
</comment>
<keyword evidence="4" id="KW-0597">Phosphoprotein</keyword>
<sequence length="293" mass="32227">MFGSILGGMDDDFIFGSAIRHMSNVDHMMSSMLHHHPFSMDNIFRGFGSSRSGMHGMMPSFGMPMMPSFGRMLNGSMGALGSPMPGNCNFSSSSTVISMTSGPDGRPQVYKETSSTKVAPGGIKETQRTVTDSVSGTKKMEIGHHIGDRAHIIEKEQNLHTGDREEREDFINLDEEQAEDFNKEWTTKTRRRSGLPRISSGVVRNRPAIGHGCCSIPPLTATYSICSDPICTMPVSHTLACPRKVSRFRKIRANRSQHRRFSSSSPYHVSGQGKLRKSRNLKSVSGPSNDKSA</sequence>
<gene>
    <name evidence="6" type="primary">109545358</name>
</gene>
<organism evidence="6 7">
    <name type="scientific">Dendroctonus ponderosae</name>
    <name type="common">Mountain pine beetle</name>
    <dbReference type="NCBI Taxonomy" id="77166"/>
    <lineage>
        <taxon>Eukaryota</taxon>
        <taxon>Metazoa</taxon>
        <taxon>Ecdysozoa</taxon>
        <taxon>Arthropoda</taxon>
        <taxon>Hexapoda</taxon>
        <taxon>Insecta</taxon>
        <taxon>Pterygota</taxon>
        <taxon>Neoptera</taxon>
        <taxon>Endopterygota</taxon>
        <taxon>Coleoptera</taxon>
        <taxon>Polyphaga</taxon>
        <taxon>Cucujiformia</taxon>
        <taxon>Curculionidae</taxon>
        <taxon>Scolytinae</taxon>
        <taxon>Dendroctonus</taxon>
    </lineage>
</organism>
<evidence type="ECO:0000256" key="2">
    <source>
        <dbReference type="ARBA" id="ARBA00008332"/>
    </source>
</evidence>
<dbReference type="EnsemblMetazoa" id="XM_019916014.1">
    <property type="protein sequence ID" value="XP_019771573.1"/>
    <property type="gene ID" value="LOC109545358"/>
</dbReference>
<name>A0AAR5QED4_DENPD</name>
<evidence type="ECO:0000313" key="6">
    <source>
        <dbReference type="EnsemblMetazoa" id="XP_019771573.1"/>
    </source>
</evidence>
<comment type="subcellular location">
    <subcellularLocation>
        <location evidence="1">Cytoplasm</location>
    </subcellularLocation>
</comment>
<dbReference type="GO" id="GO:0005737">
    <property type="term" value="C:cytoplasm"/>
    <property type="evidence" value="ECO:0007669"/>
    <property type="project" value="UniProtKB-SubCell"/>
</dbReference>
<dbReference type="InterPro" id="IPR019376">
    <property type="entry name" value="Myeloid_leukemia_factor"/>
</dbReference>
<feature type="compositionally biased region" description="Polar residues" evidence="5">
    <location>
        <begin position="281"/>
        <end position="293"/>
    </location>
</feature>
<evidence type="ECO:0000256" key="4">
    <source>
        <dbReference type="ARBA" id="ARBA00022553"/>
    </source>
</evidence>
<feature type="region of interest" description="Disordered" evidence="5">
    <location>
        <begin position="253"/>
        <end position="293"/>
    </location>
</feature>